<dbReference type="Proteomes" id="UP000059680">
    <property type="component" value="Chromosome 4"/>
</dbReference>
<dbReference type="STRING" id="39947.A0A0P0WB35"/>
<sequence>TIAQWAFFDFWASKITHNTHITNRTKPPAPPAAAAAAYTTPPRPPPRPPLRTWSACKSPRARFFASSDAPSSRLILACGTASRSPPAISPLLHGYLWSGSRVATGLARRIASVTGTLNPPASRVSRFPGSRNMASGSGVEGEGLGIPYRRRFIPFANDPIHTTKDNIISMDKHLPITQGKDSAATKEFISCYGHCRPTTYGDEDASRTAVEVTGGKQDPRGAVQNLIDGEVAVQELIDGEEIARNQRASEVSDNDGYEEFNDRAVNYHCDCHVWTPLIASSHRDGSIYDTRGTFGSGWKWDYRIADRNETRLEAMMLSHPTKDCYMRDGTCIWHPANSMLQIFSVKLAKTPVVDGSIELYGYIAVRDLQDPLLNYIVKIGRDDPIIVEQGSLIEMTGPKRGIDFSCAVLVEYDMRIKTGEREEDDLQLIDGATDLDHILTSHVPVRNRIYGDCGAVDITQANLLYAFEATVEVVISEVQTSFDLCLSCFTSGLHEEIRLFDGAISESRDLRRYVIAVMEHECMDLKFKVGLGSGCFAEHCRSFKATNHGCASEQIKIEFASISVKVTWSAMEF</sequence>
<protein>
    <submittedName>
        <fullName evidence="3">Os04g0454600 protein</fullName>
    </submittedName>
</protein>
<dbReference type="OMA" id="ITHNTHI"/>
<gene>
    <name evidence="3" type="ordered locus">Os04g0454600</name>
    <name evidence="3" type="ORF">OSNPB_040454600</name>
</gene>
<dbReference type="AlphaFoldDB" id="A0A0P0WB35"/>
<dbReference type="eggNOG" id="ENOG502R69H">
    <property type="taxonomic scope" value="Eukaryota"/>
</dbReference>
<dbReference type="Gramene" id="Os04t0454600-00">
    <property type="protein sequence ID" value="Os04t0454600-00"/>
    <property type="gene ID" value="Os04g0454600"/>
</dbReference>
<evidence type="ECO:0000256" key="1">
    <source>
        <dbReference type="SAM" id="MobiDB-lite"/>
    </source>
</evidence>
<proteinExistence type="predicted"/>
<keyword evidence="4" id="KW-1185">Reference proteome</keyword>
<dbReference type="PANTHER" id="PTHR33065">
    <property type="entry name" value="OS07G0486400 PROTEIN"/>
    <property type="match status" value="1"/>
</dbReference>
<dbReference type="EMBL" id="AP014960">
    <property type="protein sequence ID" value="BAS89493.1"/>
    <property type="molecule type" value="Genomic_DNA"/>
</dbReference>
<evidence type="ECO:0000313" key="4">
    <source>
        <dbReference type="Proteomes" id="UP000059680"/>
    </source>
</evidence>
<feature type="non-terminal residue" evidence="3">
    <location>
        <position position="573"/>
    </location>
</feature>
<accession>A0A0P0WB35</accession>
<dbReference type="Pfam" id="PF20241">
    <property type="entry name" value="DUF6598"/>
    <property type="match status" value="1"/>
</dbReference>
<reference evidence="3 4" key="2">
    <citation type="journal article" date="2013" name="Plant Cell Physiol.">
        <title>Rice Annotation Project Database (RAP-DB): an integrative and interactive database for rice genomics.</title>
        <authorList>
            <person name="Sakai H."/>
            <person name="Lee S.S."/>
            <person name="Tanaka T."/>
            <person name="Numa H."/>
            <person name="Kim J."/>
            <person name="Kawahara Y."/>
            <person name="Wakimoto H."/>
            <person name="Yang C.C."/>
            <person name="Iwamoto M."/>
            <person name="Abe T."/>
            <person name="Yamada Y."/>
            <person name="Muto A."/>
            <person name="Inokuchi H."/>
            <person name="Ikemura T."/>
            <person name="Matsumoto T."/>
            <person name="Sasaki T."/>
            <person name="Itoh T."/>
        </authorList>
    </citation>
    <scope>NUCLEOTIDE SEQUENCE [LARGE SCALE GENOMIC DNA]</scope>
    <source>
        <strain evidence="4">cv. Nipponbare</strain>
    </source>
</reference>
<dbReference type="PANTHER" id="PTHR33065:SF95">
    <property type="entry name" value="OS07G0646300 PROTEIN"/>
    <property type="match status" value="1"/>
</dbReference>
<dbReference type="FunCoup" id="A0A0P0WB35">
    <property type="interactions" value="266"/>
</dbReference>
<reference evidence="3 4" key="3">
    <citation type="journal article" date="2013" name="Rice">
        <title>Improvement of the Oryza sativa Nipponbare reference genome using next generation sequence and optical map data.</title>
        <authorList>
            <person name="Kawahara Y."/>
            <person name="de la Bastide M."/>
            <person name="Hamilton J.P."/>
            <person name="Kanamori H."/>
            <person name="McCombie W.R."/>
            <person name="Ouyang S."/>
            <person name="Schwartz D.C."/>
            <person name="Tanaka T."/>
            <person name="Wu J."/>
            <person name="Zhou S."/>
            <person name="Childs K.L."/>
            <person name="Davidson R.M."/>
            <person name="Lin H."/>
            <person name="Quesada-Ocampo L."/>
            <person name="Vaillancourt B."/>
            <person name="Sakai H."/>
            <person name="Lee S.S."/>
            <person name="Kim J."/>
            <person name="Numa H."/>
            <person name="Itoh T."/>
            <person name="Buell C.R."/>
            <person name="Matsumoto T."/>
        </authorList>
    </citation>
    <scope>NUCLEOTIDE SEQUENCE [LARGE SCALE GENOMIC DNA]</scope>
    <source>
        <strain evidence="4">cv. Nipponbare</strain>
    </source>
</reference>
<dbReference type="PaxDb" id="39947-A0A0P0WB35"/>
<feature type="domain" description="DUF6598" evidence="2">
    <location>
        <begin position="339"/>
        <end position="566"/>
    </location>
</feature>
<dbReference type="InParanoid" id="A0A0P0WB35"/>
<evidence type="ECO:0000313" key="3">
    <source>
        <dbReference type="EMBL" id="BAS89493.1"/>
    </source>
</evidence>
<organism evidence="3 4">
    <name type="scientific">Oryza sativa subsp. japonica</name>
    <name type="common">Rice</name>
    <dbReference type="NCBI Taxonomy" id="39947"/>
    <lineage>
        <taxon>Eukaryota</taxon>
        <taxon>Viridiplantae</taxon>
        <taxon>Streptophyta</taxon>
        <taxon>Embryophyta</taxon>
        <taxon>Tracheophyta</taxon>
        <taxon>Spermatophyta</taxon>
        <taxon>Magnoliopsida</taxon>
        <taxon>Liliopsida</taxon>
        <taxon>Poales</taxon>
        <taxon>Poaceae</taxon>
        <taxon>BOP clade</taxon>
        <taxon>Oryzoideae</taxon>
        <taxon>Oryzeae</taxon>
        <taxon>Oryzinae</taxon>
        <taxon>Oryza</taxon>
        <taxon>Oryza sativa</taxon>
    </lineage>
</organism>
<reference evidence="4" key="1">
    <citation type="journal article" date="2005" name="Nature">
        <title>The map-based sequence of the rice genome.</title>
        <authorList>
            <consortium name="International rice genome sequencing project (IRGSP)"/>
            <person name="Matsumoto T."/>
            <person name="Wu J."/>
            <person name="Kanamori H."/>
            <person name="Katayose Y."/>
            <person name="Fujisawa M."/>
            <person name="Namiki N."/>
            <person name="Mizuno H."/>
            <person name="Yamamoto K."/>
            <person name="Antonio B.A."/>
            <person name="Baba T."/>
            <person name="Sakata K."/>
            <person name="Nagamura Y."/>
            <person name="Aoki H."/>
            <person name="Arikawa K."/>
            <person name="Arita K."/>
            <person name="Bito T."/>
            <person name="Chiden Y."/>
            <person name="Fujitsuka N."/>
            <person name="Fukunaka R."/>
            <person name="Hamada M."/>
            <person name="Harada C."/>
            <person name="Hayashi A."/>
            <person name="Hijishita S."/>
            <person name="Honda M."/>
            <person name="Hosokawa S."/>
            <person name="Ichikawa Y."/>
            <person name="Idonuma A."/>
            <person name="Iijima M."/>
            <person name="Ikeda M."/>
            <person name="Ikeno M."/>
            <person name="Ito K."/>
            <person name="Ito S."/>
            <person name="Ito T."/>
            <person name="Ito Y."/>
            <person name="Ito Y."/>
            <person name="Iwabuchi A."/>
            <person name="Kamiya K."/>
            <person name="Karasawa W."/>
            <person name="Kurita K."/>
            <person name="Katagiri S."/>
            <person name="Kikuta A."/>
            <person name="Kobayashi H."/>
            <person name="Kobayashi N."/>
            <person name="Machita K."/>
            <person name="Maehara T."/>
            <person name="Masukawa M."/>
            <person name="Mizubayashi T."/>
            <person name="Mukai Y."/>
            <person name="Nagasaki H."/>
            <person name="Nagata Y."/>
            <person name="Naito S."/>
            <person name="Nakashima M."/>
            <person name="Nakama Y."/>
            <person name="Nakamichi Y."/>
            <person name="Nakamura M."/>
            <person name="Meguro A."/>
            <person name="Negishi M."/>
            <person name="Ohta I."/>
            <person name="Ohta T."/>
            <person name="Okamoto M."/>
            <person name="Ono N."/>
            <person name="Saji S."/>
            <person name="Sakaguchi M."/>
            <person name="Sakai K."/>
            <person name="Shibata M."/>
            <person name="Shimokawa T."/>
            <person name="Song J."/>
            <person name="Takazaki Y."/>
            <person name="Terasawa K."/>
            <person name="Tsugane M."/>
            <person name="Tsuji K."/>
            <person name="Ueda S."/>
            <person name="Waki K."/>
            <person name="Yamagata H."/>
            <person name="Yamamoto M."/>
            <person name="Yamamoto S."/>
            <person name="Yamane H."/>
            <person name="Yoshiki S."/>
            <person name="Yoshihara R."/>
            <person name="Yukawa K."/>
            <person name="Zhong H."/>
            <person name="Yano M."/>
            <person name="Yuan Q."/>
            <person name="Ouyang S."/>
            <person name="Liu J."/>
            <person name="Jones K.M."/>
            <person name="Gansberger K."/>
            <person name="Moffat K."/>
            <person name="Hill J."/>
            <person name="Bera J."/>
            <person name="Fadrosh D."/>
            <person name="Jin S."/>
            <person name="Johri S."/>
            <person name="Kim M."/>
            <person name="Overton L."/>
            <person name="Reardon M."/>
            <person name="Tsitrin T."/>
            <person name="Vuong H."/>
            <person name="Weaver B."/>
            <person name="Ciecko A."/>
            <person name="Tallon L."/>
            <person name="Jackson J."/>
            <person name="Pai G."/>
            <person name="Aken S.V."/>
            <person name="Utterback T."/>
            <person name="Reidmuller S."/>
            <person name="Feldblyum T."/>
            <person name="Hsiao J."/>
            <person name="Zismann V."/>
            <person name="Iobst S."/>
            <person name="de Vazeille A.R."/>
            <person name="Buell C.R."/>
            <person name="Ying K."/>
            <person name="Li Y."/>
            <person name="Lu T."/>
            <person name="Huang Y."/>
            <person name="Zhao Q."/>
            <person name="Feng Q."/>
            <person name="Zhang L."/>
            <person name="Zhu J."/>
            <person name="Weng Q."/>
            <person name="Mu J."/>
            <person name="Lu Y."/>
            <person name="Fan D."/>
            <person name="Liu Y."/>
            <person name="Guan J."/>
            <person name="Zhang Y."/>
            <person name="Yu S."/>
            <person name="Liu X."/>
            <person name="Zhang Y."/>
            <person name="Hong G."/>
            <person name="Han B."/>
            <person name="Choisne N."/>
            <person name="Demange N."/>
            <person name="Orjeda G."/>
            <person name="Samain S."/>
            <person name="Cattolico L."/>
            <person name="Pelletier E."/>
            <person name="Couloux A."/>
            <person name="Segurens B."/>
            <person name="Wincker P."/>
            <person name="D'Hont A."/>
            <person name="Scarpelli C."/>
            <person name="Weissenbach J."/>
            <person name="Salanoubat M."/>
            <person name="Quetier F."/>
            <person name="Yu Y."/>
            <person name="Kim H.R."/>
            <person name="Rambo T."/>
            <person name="Currie J."/>
            <person name="Collura K."/>
            <person name="Luo M."/>
            <person name="Yang T."/>
            <person name="Ammiraju J.S.S."/>
            <person name="Engler F."/>
            <person name="Soderlund C."/>
            <person name="Wing R.A."/>
            <person name="Palmer L.E."/>
            <person name="de la Bastide M."/>
            <person name="Spiegel L."/>
            <person name="Nascimento L."/>
            <person name="Zutavern T."/>
            <person name="O'Shaughnessy A."/>
            <person name="Dike S."/>
            <person name="Dedhia N."/>
            <person name="Preston R."/>
            <person name="Balija V."/>
            <person name="McCombie W.R."/>
            <person name="Chow T."/>
            <person name="Chen H."/>
            <person name="Chung M."/>
            <person name="Chen C."/>
            <person name="Shaw J."/>
            <person name="Wu H."/>
            <person name="Hsiao K."/>
            <person name="Chao Y."/>
            <person name="Chu M."/>
            <person name="Cheng C."/>
            <person name="Hour A."/>
            <person name="Lee P."/>
            <person name="Lin S."/>
            <person name="Lin Y."/>
            <person name="Liou J."/>
            <person name="Liu S."/>
            <person name="Hsing Y."/>
            <person name="Raghuvanshi S."/>
            <person name="Mohanty A."/>
            <person name="Bharti A.K."/>
            <person name="Gaur A."/>
            <person name="Gupta V."/>
            <person name="Kumar D."/>
            <person name="Ravi V."/>
            <person name="Vij S."/>
            <person name="Kapur A."/>
            <person name="Khurana P."/>
            <person name="Khurana P."/>
            <person name="Khurana J.P."/>
            <person name="Tyagi A.K."/>
            <person name="Gaikwad K."/>
            <person name="Singh A."/>
            <person name="Dalal V."/>
            <person name="Srivastava S."/>
            <person name="Dixit A."/>
            <person name="Pal A.K."/>
            <person name="Ghazi I.A."/>
            <person name="Yadav M."/>
            <person name="Pandit A."/>
            <person name="Bhargava A."/>
            <person name="Sureshbabu K."/>
            <person name="Batra K."/>
            <person name="Sharma T.R."/>
            <person name="Mohapatra T."/>
            <person name="Singh N.K."/>
            <person name="Messing J."/>
            <person name="Nelson A.B."/>
            <person name="Fuks G."/>
            <person name="Kavchok S."/>
            <person name="Keizer G."/>
            <person name="Linton E."/>
            <person name="Llaca V."/>
            <person name="Song R."/>
            <person name="Tanyolac B."/>
            <person name="Young S."/>
            <person name="Ho-Il K."/>
            <person name="Hahn J.H."/>
            <person name="Sangsakoo G."/>
            <person name="Vanavichit A."/>
            <person name="de Mattos Luiz.A.T."/>
            <person name="Zimmer P.D."/>
            <person name="Malone G."/>
            <person name="Dellagostin O."/>
            <person name="de Oliveira A.C."/>
            <person name="Bevan M."/>
            <person name="Bancroft I."/>
            <person name="Minx P."/>
            <person name="Cordum H."/>
            <person name="Wilson R."/>
            <person name="Cheng Z."/>
            <person name="Jin W."/>
            <person name="Jiang J."/>
            <person name="Leong S.A."/>
            <person name="Iwama H."/>
            <person name="Gojobori T."/>
            <person name="Itoh T."/>
            <person name="Niimura Y."/>
            <person name="Fujii Y."/>
            <person name="Habara T."/>
            <person name="Sakai H."/>
            <person name="Sato Y."/>
            <person name="Wilson G."/>
            <person name="Kumar K."/>
            <person name="McCouch S."/>
            <person name="Juretic N."/>
            <person name="Hoen D."/>
            <person name="Wright S."/>
            <person name="Bruskiewich R."/>
            <person name="Bureau T."/>
            <person name="Miyao A."/>
            <person name="Hirochika H."/>
            <person name="Nishikawa T."/>
            <person name="Kadowaki K."/>
            <person name="Sugiura M."/>
            <person name="Burr B."/>
            <person name="Sasaki T."/>
        </authorList>
    </citation>
    <scope>NUCLEOTIDE SEQUENCE [LARGE SCALE GENOMIC DNA]</scope>
    <source>
        <strain evidence="4">cv. Nipponbare</strain>
    </source>
</reference>
<evidence type="ECO:0000259" key="2">
    <source>
        <dbReference type="Pfam" id="PF20241"/>
    </source>
</evidence>
<feature type="region of interest" description="Disordered" evidence="1">
    <location>
        <begin position="21"/>
        <end position="48"/>
    </location>
</feature>
<name>A0A0P0WB35_ORYSJ</name>
<dbReference type="InterPro" id="IPR046533">
    <property type="entry name" value="DUF6598"/>
</dbReference>